<evidence type="ECO:0000313" key="2">
    <source>
        <dbReference type="RefSeq" id="XP_052130375.1"/>
    </source>
</evidence>
<keyword evidence="1" id="KW-1185">Reference proteome</keyword>
<evidence type="ECO:0000313" key="1">
    <source>
        <dbReference type="Proteomes" id="UP000504606"/>
    </source>
</evidence>
<dbReference type="GeneID" id="127751244"/>
<name>A0A9C6X7C0_FRAOC</name>
<dbReference type="InterPro" id="IPR032675">
    <property type="entry name" value="LRR_dom_sf"/>
</dbReference>
<gene>
    <name evidence="2" type="primary">LOC127751244</name>
</gene>
<sequence>MGWGARRWSQGGEAPCHHGALRLRADPADGFVRWFAVAVGRYEDVNAFLSPPMTVRSLVLSTGVDLCAARTPCRLLLSLRTIEDWYPASLEEISLNLWRGVEPVDAELVRLVQMLPKLRIFDFRGPVTRLDCVERLLDEALNRHQNLSYLTLALQERITVQPIVNFRQEVASLERKYLQPYKEKNIHLQLIVYKL</sequence>
<protein>
    <submittedName>
        <fullName evidence="2">Uncharacterized protein LOC127751244</fullName>
    </submittedName>
</protein>
<dbReference type="RefSeq" id="XP_052130375.1">
    <property type="nucleotide sequence ID" value="XM_052274415.1"/>
</dbReference>
<dbReference type="Proteomes" id="UP000504606">
    <property type="component" value="Unplaced"/>
</dbReference>
<dbReference type="AlphaFoldDB" id="A0A9C6X7C0"/>
<reference evidence="2" key="1">
    <citation type="submission" date="2025-08" db="UniProtKB">
        <authorList>
            <consortium name="RefSeq"/>
        </authorList>
    </citation>
    <scope>IDENTIFICATION</scope>
    <source>
        <tissue evidence="2">Whole organism</tissue>
    </source>
</reference>
<proteinExistence type="predicted"/>
<dbReference type="Gene3D" id="3.80.10.10">
    <property type="entry name" value="Ribonuclease Inhibitor"/>
    <property type="match status" value="1"/>
</dbReference>
<dbReference type="KEGG" id="foc:127751244"/>
<accession>A0A9C6X7C0</accession>
<organism evidence="1 2">
    <name type="scientific">Frankliniella occidentalis</name>
    <name type="common">Western flower thrips</name>
    <name type="synonym">Euthrips occidentalis</name>
    <dbReference type="NCBI Taxonomy" id="133901"/>
    <lineage>
        <taxon>Eukaryota</taxon>
        <taxon>Metazoa</taxon>
        <taxon>Ecdysozoa</taxon>
        <taxon>Arthropoda</taxon>
        <taxon>Hexapoda</taxon>
        <taxon>Insecta</taxon>
        <taxon>Pterygota</taxon>
        <taxon>Neoptera</taxon>
        <taxon>Paraneoptera</taxon>
        <taxon>Thysanoptera</taxon>
        <taxon>Terebrantia</taxon>
        <taxon>Thripoidea</taxon>
        <taxon>Thripidae</taxon>
        <taxon>Frankliniella</taxon>
    </lineage>
</organism>